<protein>
    <submittedName>
        <fullName evidence="2">Uncharacterized protein</fullName>
    </submittedName>
</protein>
<evidence type="ECO:0000313" key="3">
    <source>
        <dbReference type="Proteomes" id="UP000202618"/>
    </source>
</evidence>
<feature type="compositionally biased region" description="Basic and acidic residues" evidence="1">
    <location>
        <begin position="216"/>
        <end position="234"/>
    </location>
</feature>
<organism evidence="2 3">
    <name type="scientific">Bacillus phage AR9</name>
    <dbReference type="NCBI Taxonomy" id="1815509"/>
    <lineage>
        <taxon>Viruses</taxon>
        <taxon>Duplodnaviria</taxon>
        <taxon>Heunggongvirae</taxon>
        <taxon>Uroviricota</taxon>
        <taxon>Caudoviricetes</taxon>
        <taxon>Takahashivirus</taxon>
        <taxon>Bacillus phage PBS1</taxon>
    </lineage>
</organism>
<sequence>MAIVTMNQLLQNPSGKYSAYFARRDITIQNLKDRFYEMMKQHKDFKLEIMKDKDIYYFYFKIPSETYEKLFYDVVLQFSPINDQANSDFTFNNYSVRLFSNAPNFLFTYAYVYNQDGILIDFLKKKISNKALNEPPNTRNPIQSYGFEKSVYFALLYIKHRRFNVKSVISTTSIKKFSKTLLLKAVDSTDEKLKQYNRVKNNEMTKKKSQKRVAKKEKNSYNGEVRKTLKEDSQKSNSRPTTRKSLKKNPQERNKRPNMKRDMKKNMSVRKKKK</sequence>
<reference evidence="2 3" key="1">
    <citation type="journal article" date="2016" name="Virology">
        <title>The genome of AR9, a giant transducing Bacillus phage encoding two multisubunit RNA polymerases.</title>
        <authorList>
            <person name="Lavysh D."/>
            <person name="Sokolova M."/>
            <person name="Minakhin L."/>
            <person name="Yakunina M."/>
            <person name="Artamonova T."/>
            <person name="Kozyavkin S."/>
            <person name="Makarova K.S."/>
            <person name="Koonin E.V."/>
            <person name="Severinov K."/>
        </authorList>
    </citation>
    <scope>NUCLEOTIDE SEQUENCE [LARGE SCALE GENOMIC DNA]</scope>
</reference>
<dbReference type="Proteomes" id="UP000202618">
    <property type="component" value="Segment"/>
</dbReference>
<gene>
    <name evidence="2" type="ORF">AR9_g227</name>
</gene>
<dbReference type="RefSeq" id="YP_009283131.1">
    <property type="nucleotide sequence ID" value="NC_031039.1"/>
</dbReference>
<dbReference type="EMBL" id="KU878088">
    <property type="protein sequence ID" value="AMS01311.1"/>
    <property type="molecule type" value="Genomic_DNA"/>
</dbReference>
<accession>A0A172JID3</accession>
<dbReference type="OrthoDB" id="37639at10239"/>
<evidence type="ECO:0000256" key="1">
    <source>
        <dbReference type="SAM" id="MobiDB-lite"/>
    </source>
</evidence>
<feature type="region of interest" description="Disordered" evidence="1">
    <location>
        <begin position="200"/>
        <end position="274"/>
    </location>
</feature>
<proteinExistence type="predicted"/>
<evidence type="ECO:0000313" key="2">
    <source>
        <dbReference type="EMBL" id="AMS01311.1"/>
    </source>
</evidence>
<dbReference type="GeneID" id="29058945"/>
<dbReference type="KEGG" id="vg:29058945"/>
<name>A0A172JID3_BPPB1</name>
<feature type="compositionally biased region" description="Basic and acidic residues" evidence="1">
    <location>
        <begin position="249"/>
        <end position="265"/>
    </location>
</feature>